<dbReference type="OrthoDB" id="4470453at2759"/>
<dbReference type="InterPro" id="IPR011701">
    <property type="entry name" value="MFS"/>
</dbReference>
<protein>
    <recommendedName>
        <fullName evidence="6">Major facilitator superfamily (MFS) profile domain-containing protein</fullName>
    </recommendedName>
</protein>
<evidence type="ECO:0000256" key="2">
    <source>
        <dbReference type="ARBA" id="ARBA00022692"/>
    </source>
</evidence>
<reference evidence="7" key="1">
    <citation type="submission" date="2019-04" db="EMBL/GenBank/DDBJ databases">
        <title>Friends and foes A comparative genomics study of 23 Aspergillus species from section Flavi.</title>
        <authorList>
            <consortium name="DOE Joint Genome Institute"/>
            <person name="Kjaerbolling I."/>
            <person name="Vesth T."/>
            <person name="Frisvad J.C."/>
            <person name="Nybo J.L."/>
            <person name="Theobald S."/>
            <person name="Kildgaard S."/>
            <person name="Isbrandt T."/>
            <person name="Kuo A."/>
            <person name="Sato A."/>
            <person name="Lyhne E.K."/>
            <person name="Kogle M.E."/>
            <person name="Wiebenga A."/>
            <person name="Kun R.S."/>
            <person name="Lubbers R.J."/>
            <person name="Makela M.R."/>
            <person name="Barry K."/>
            <person name="Chovatia M."/>
            <person name="Clum A."/>
            <person name="Daum C."/>
            <person name="Haridas S."/>
            <person name="He G."/>
            <person name="LaButti K."/>
            <person name="Lipzen A."/>
            <person name="Mondo S."/>
            <person name="Riley R."/>
            <person name="Salamov A."/>
            <person name="Simmons B.A."/>
            <person name="Magnuson J.K."/>
            <person name="Henrissat B."/>
            <person name="Mortensen U.H."/>
            <person name="Larsen T.O."/>
            <person name="Devries R.P."/>
            <person name="Grigoriev I.V."/>
            <person name="Machida M."/>
            <person name="Baker S.E."/>
            <person name="Andersen M.R."/>
        </authorList>
    </citation>
    <scope>NUCLEOTIDE SEQUENCE</scope>
    <source>
        <strain evidence="7">CBS 117612</strain>
    </source>
</reference>
<feature type="transmembrane region" description="Helical" evidence="5">
    <location>
        <begin position="386"/>
        <end position="406"/>
    </location>
</feature>
<keyword evidence="3 5" id="KW-1133">Transmembrane helix</keyword>
<organism evidence="7">
    <name type="scientific">Aspergillus arachidicola</name>
    <dbReference type="NCBI Taxonomy" id="656916"/>
    <lineage>
        <taxon>Eukaryota</taxon>
        <taxon>Fungi</taxon>
        <taxon>Dikarya</taxon>
        <taxon>Ascomycota</taxon>
        <taxon>Pezizomycotina</taxon>
        <taxon>Eurotiomycetes</taxon>
        <taxon>Eurotiomycetidae</taxon>
        <taxon>Eurotiales</taxon>
        <taxon>Aspergillaceae</taxon>
        <taxon>Aspergillus</taxon>
        <taxon>Aspergillus subgen. Circumdati</taxon>
    </lineage>
</organism>
<feature type="transmembrane region" description="Helical" evidence="5">
    <location>
        <begin position="98"/>
        <end position="116"/>
    </location>
</feature>
<keyword evidence="4 5" id="KW-0472">Membrane</keyword>
<dbReference type="AlphaFoldDB" id="A0A5N6XRZ6"/>
<feature type="transmembrane region" description="Helical" evidence="5">
    <location>
        <begin position="67"/>
        <end position="86"/>
    </location>
</feature>
<dbReference type="SUPFAM" id="SSF103473">
    <property type="entry name" value="MFS general substrate transporter"/>
    <property type="match status" value="1"/>
</dbReference>
<keyword evidence="2 5" id="KW-0812">Transmembrane</keyword>
<sequence length="525" mass="57172">MSSEVALRSGDIPFCLHDKAETARLSRLQLLGIAGIYIGVLLASSGDTLVVAVYNSIGSDFHDLSKGAWLLVSYSLGSCISSPTFGALDELFGRKTTLLWTYFLFAAGNILCGASTSMPQLVAARVLVGLTSAGIISSSSATVTVLIPSDKATWLRSYADVANTIGRSVGAAVGFLFTKTIGWRWCFYSNVPLILLCAFIVVYQIPPDSPKSSQSMNNSLLSGVQNIDWAGIFTLAITLVQLILFIQTLQPGQIQQARMLYITGAGSIFSISIFVWIETCWAHYPLLPLGSMKKAFGGYCLSQFLILSGRTGLLTSVVPYFTRADIGGDITTLLAGGMLLIGLPLGGILANHIVRRTRHYKCLGLIAIVLLVLTYLFVFLRWREGIQIWEIVFLFPSGLAAGMFLATQFIGMTAELTENNLTQCTGTYYLFQQLGRILGPAIGFALIQGNFQARLNWKLRGLPNTSELVRDILNDDKFSRTLPAPMQGVVRECYLYGFQFAALFSIFSTIAALPIVVLVKEAYLD</sequence>
<feature type="transmembrane region" description="Helical" evidence="5">
    <location>
        <begin position="330"/>
        <end position="350"/>
    </location>
</feature>
<dbReference type="InterPro" id="IPR036259">
    <property type="entry name" value="MFS_trans_sf"/>
</dbReference>
<feature type="transmembrane region" description="Helical" evidence="5">
    <location>
        <begin position="122"/>
        <end position="147"/>
    </location>
</feature>
<dbReference type="PANTHER" id="PTHR23501:SF33">
    <property type="entry name" value="MAJOR FACILITATOR SUPERFAMILY (MFS) PROFILE DOMAIN-CONTAINING PROTEIN"/>
    <property type="match status" value="1"/>
</dbReference>
<evidence type="ECO:0000256" key="3">
    <source>
        <dbReference type="ARBA" id="ARBA00022989"/>
    </source>
</evidence>
<accession>A0A5N6XRZ6</accession>
<evidence type="ECO:0000313" key="7">
    <source>
        <dbReference type="EMBL" id="KAE8335728.1"/>
    </source>
</evidence>
<feature type="transmembrane region" description="Helical" evidence="5">
    <location>
        <begin position="30"/>
        <end position="55"/>
    </location>
</feature>
<name>A0A5N6XRZ6_9EURO</name>
<comment type="subcellular location">
    <subcellularLocation>
        <location evidence="1">Membrane</location>
        <topology evidence="1">Multi-pass membrane protein</topology>
    </subcellularLocation>
</comment>
<dbReference type="InterPro" id="IPR020846">
    <property type="entry name" value="MFS_dom"/>
</dbReference>
<feature type="transmembrane region" description="Helical" evidence="5">
    <location>
        <begin position="185"/>
        <end position="206"/>
    </location>
</feature>
<evidence type="ECO:0000259" key="6">
    <source>
        <dbReference type="PROSITE" id="PS50850"/>
    </source>
</evidence>
<dbReference type="GO" id="GO:0000329">
    <property type="term" value="C:fungal-type vacuole membrane"/>
    <property type="evidence" value="ECO:0007669"/>
    <property type="project" value="TreeGrafter"/>
</dbReference>
<gene>
    <name evidence="7" type="ORF">BDV24DRAFT_155784</name>
</gene>
<dbReference type="EMBL" id="ML737210">
    <property type="protein sequence ID" value="KAE8335728.1"/>
    <property type="molecule type" value="Genomic_DNA"/>
</dbReference>
<dbReference type="Proteomes" id="UP000325558">
    <property type="component" value="Unassembled WGS sequence"/>
</dbReference>
<dbReference type="Gene3D" id="1.20.1720.10">
    <property type="entry name" value="Multidrug resistance protein D"/>
    <property type="match status" value="1"/>
</dbReference>
<evidence type="ECO:0000256" key="4">
    <source>
        <dbReference type="ARBA" id="ARBA00023136"/>
    </source>
</evidence>
<evidence type="ECO:0000256" key="5">
    <source>
        <dbReference type="SAM" id="Phobius"/>
    </source>
</evidence>
<dbReference type="PANTHER" id="PTHR23501">
    <property type="entry name" value="MAJOR FACILITATOR SUPERFAMILY"/>
    <property type="match status" value="1"/>
</dbReference>
<feature type="transmembrane region" description="Helical" evidence="5">
    <location>
        <begin position="362"/>
        <end position="380"/>
    </location>
</feature>
<feature type="transmembrane region" description="Helical" evidence="5">
    <location>
        <begin position="493"/>
        <end position="519"/>
    </location>
</feature>
<dbReference type="Pfam" id="PF07690">
    <property type="entry name" value="MFS_1"/>
    <property type="match status" value="1"/>
</dbReference>
<dbReference type="Gene3D" id="1.20.1250.20">
    <property type="entry name" value="MFS general substrate transporter like domains"/>
    <property type="match status" value="1"/>
</dbReference>
<feature type="transmembrane region" description="Helical" evidence="5">
    <location>
        <begin position="226"/>
        <end position="246"/>
    </location>
</feature>
<dbReference type="GO" id="GO:0015174">
    <property type="term" value="F:basic amino acid transmembrane transporter activity"/>
    <property type="evidence" value="ECO:0007669"/>
    <property type="project" value="TreeGrafter"/>
</dbReference>
<proteinExistence type="predicted"/>
<dbReference type="PROSITE" id="PS50850">
    <property type="entry name" value="MFS"/>
    <property type="match status" value="1"/>
</dbReference>
<feature type="transmembrane region" description="Helical" evidence="5">
    <location>
        <begin position="258"/>
        <end position="277"/>
    </location>
</feature>
<feature type="domain" description="Major facilitator superfamily (MFS) profile" evidence="6">
    <location>
        <begin position="32"/>
        <end position="523"/>
    </location>
</feature>
<evidence type="ECO:0000256" key="1">
    <source>
        <dbReference type="ARBA" id="ARBA00004141"/>
    </source>
</evidence>